<gene>
    <name evidence="10" type="primary">fliH</name>
    <name evidence="10" type="ORF">KS419_22685</name>
</gene>
<dbReference type="InterPro" id="IPR018035">
    <property type="entry name" value="Flagellar_FliH/T3SS_HrpE"/>
</dbReference>
<organism evidence="10 11">
    <name type="scientific">Evansella tamaricis</name>
    <dbReference type="NCBI Taxonomy" id="2069301"/>
    <lineage>
        <taxon>Bacteria</taxon>
        <taxon>Bacillati</taxon>
        <taxon>Bacillota</taxon>
        <taxon>Bacilli</taxon>
        <taxon>Bacillales</taxon>
        <taxon>Bacillaceae</taxon>
        <taxon>Evansella</taxon>
    </lineage>
</organism>
<evidence type="ECO:0000256" key="7">
    <source>
        <dbReference type="NCBIfam" id="TIGR03825"/>
    </source>
</evidence>
<accession>A0ABS6JLK4</accession>
<evidence type="ECO:0000256" key="8">
    <source>
        <dbReference type="SAM" id="Coils"/>
    </source>
</evidence>
<name>A0ABS6JLK4_9BACI</name>
<evidence type="ECO:0000256" key="6">
    <source>
        <dbReference type="ARBA" id="ARBA00023225"/>
    </source>
</evidence>
<evidence type="ECO:0000256" key="4">
    <source>
        <dbReference type="ARBA" id="ARBA00022795"/>
    </source>
</evidence>
<feature type="coiled-coil region" evidence="8">
    <location>
        <begin position="46"/>
        <end position="133"/>
    </location>
</feature>
<protein>
    <recommendedName>
        <fullName evidence="7">Flagellar assembly protein FliH</fullName>
    </recommendedName>
</protein>
<comment type="caution">
    <text evidence="10">The sequence shown here is derived from an EMBL/GenBank/DDBJ whole genome shotgun (WGS) entry which is preliminary data.</text>
</comment>
<dbReference type="PANTHER" id="PTHR34982">
    <property type="entry name" value="YOP PROTEINS TRANSLOCATION PROTEIN L"/>
    <property type="match status" value="1"/>
</dbReference>
<comment type="function">
    <text evidence="1">Needed for flagellar regrowth and assembly.</text>
</comment>
<keyword evidence="10" id="KW-0282">Flagellum</keyword>
<sequence length="263" mass="30687">MSKVIKSHTNNKQVDSKTIKIRTLTLPMEQDNYNNKSSIPGHEGHYLEQERVLKETEKQANQMMEDAKQQIKVWKEELEASQLQLEGERERVFREAEQQGQQNGYNDGLLQGKLEYEANIKESQQIITKAKEDYYKRIEESETIMLDLAVELAEKIIGKTLEENPQAWLHLLKEAVEEVRGHEEVKILVHPKQYEITSQHQHELKQLALHTNALYIFPDHSLKENACIIETPFGQVEASVDSQLKEIKRILYEKLKEGQHYEA</sequence>
<keyword evidence="5" id="KW-0653">Protein transport</keyword>
<evidence type="ECO:0000313" key="11">
    <source>
        <dbReference type="Proteomes" id="UP000784880"/>
    </source>
</evidence>
<keyword evidence="8" id="KW-0175">Coiled coil</keyword>
<evidence type="ECO:0000256" key="5">
    <source>
        <dbReference type="ARBA" id="ARBA00022927"/>
    </source>
</evidence>
<evidence type="ECO:0000256" key="1">
    <source>
        <dbReference type="ARBA" id="ARBA00003041"/>
    </source>
</evidence>
<keyword evidence="3" id="KW-0813">Transport</keyword>
<evidence type="ECO:0000256" key="2">
    <source>
        <dbReference type="ARBA" id="ARBA00006602"/>
    </source>
</evidence>
<dbReference type="NCBIfam" id="TIGR03825">
    <property type="entry name" value="FliH_bacil"/>
    <property type="match status" value="1"/>
</dbReference>
<dbReference type="Proteomes" id="UP000784880">
    <property type="component" value="Unassembled WGS sequence"/>
</dbReference>
<evidence type="ECO:0000256" key="3">
    <source>
        <dbReference type="ARBA" id="ARBA00022448"/>
    </source>
</evidence>
<keyword evidence="10" id="KW-0969">Cilium</keyword>
<evidence type="ECO:0000259" key="9">
    <source>
        <dbReference type="Pfam" id="PF02108"/>
    </source>
</evidence>
<dbReference type="Pfam" id="PF02108">
    <property type="entry name" value="FliH"/>
    <property type="match status" value="1"/>
</dbReference>
<feature type="domain" description="Flagellar assembly protein FliH/Type III secretion system HrpE" evidence="9">
    <location>
        <begin position="120"/>
        <end position="247"/>
    </location>
</feature>
<keyword evidence="6" id="KW-1006">Bacterial flagellum protein export</keyword>
<reference evidence="10 11" key="1">
    <citation type="submission" date="2021-06" db="EMBL/GenBank/DDBJ databases">
        <title>Bacillus sp. RD4P76, an endophyte from a halophyte.</title>
        <authorList>
            <person name="Sun J.-Q."/>
        </authorList>
    </citation>
    <scope>NUCLEOTIDE SEQUENCE [LARGE SCALE GENOMIC DNA]</scope>
    <source>
        <strain evidence="10 11">CGMCC 1.15917</strain>
    </source>
</reference>
<proteinExistence type="inferred from homology"/>
<keyword evidence="11" id="KW-1185">Reference proteome</keyword>
<dbReference type="PANTHER" id="PTHR34982:SF1">
    <property type="entry name" value="FLAGELLAR ASSEMBLY PROTEIN FLIH"/>
    <property type="match status" value="1"/>
</dbReference>
<keyword evidence="4" id="KW-1005">Bacterial flagellum biogenesis</keyword>
<evidence type="ECO:0000313" key="10">
    <source>
        <dbReference type="EMBL" id="MBU9714554.1"/>
    </source>
</evidence>
<comment type="similarity">
    <text evidence="2">Belongs to the FliH family.</text>
</comment>
<dbReference type="InterPro" id="IPR051472">
    <property type="entry name" value="T3SS_Stator/FliH"/>
</dbReference>
<dbReference type="EMBL" id="JAHQCS010000178">
    <property type="protein sequence ID" value="MBU9714554.1"/>
    <property type="molecule type" value="Genomic_DNA"/>
</dbReference>
<keyword evidence="10" id="KW-0966">Cell projection</keyword>
<dbReference type="InterPro" id="IPR022524">
    <property type="entry name" value="FliH_Bacilli"/>
</dbReference>